<gene>
    <name evidence="10" type="ORF">WR25_14251</name>
</gene>
<keyword evidence="2" id="KW-0479">Metal-binding</keyword>
<evidence type="ECO:0000256" key="8">
    <source>
        <dbReference type="SAM" id="MobiDB-lite"/>
    </source>
</evidence>
<feature type="compositionally biased region" description="Basic and acidic residues" evidence="8">
    <location>
        <begin position="50"/>
        <end position="63"/>
    </location>
</feature>
<feature type="region of interest" description="Disordered" evidence="8">
    <location>
        <begin position="912"/>
        <end position="942"/>
    </location>
</feature>
<accession>A0A2A2LHU5</accession>
<dbReference type="InterPro" id="IPR050888">
    <property type="entry name" value="ZnF_C2H2-type_TF"/>
</dbReference>
<name>A0A2A2LHU5_9BILA</name>
<dbReference type="PROSITE" id="PS00028">
    <property type="entry name" value="ZINC_FINGER_C2H2_1"/>
    <property type="match status" value="2"/>
</dbReference>
<evidence type="ECO:0000256" key="5">
    <source>
        <dbReference type="ARBA" id="ARBA00022833"/>
    </source>
</evidence>
<keyword evidence="6" id="KW-0539">Nucleus</keyword>
<keyword evidence="5" id="KW-0862">Zinc</keyword>
<dbReference type="AlphaFoldDB" id="A0A2A2LHU5"/>
<keyword evidence="3" id="KW-0677">Repeat</keyword>
<keyword evidence="11" id="KW-1185">Reference proteome</keyword>
<dbReference type="InterPro" id="IPR013087">
    <property type="entry name" value="Znf_C2H2_type"/>
</dbReference>
<protein>
    <recommendedName>
        <fullName evidence="9">C2H2-type domain-containing protein</fullName>
    </recommendedName>
</protein>
<feature type="compositionally biased region" description="Polar residues" evidence="8">
    <location>
        <begin position="22"/>
        <end position="39"/>
    </location>
</feature>
<evidence type="ECO:0000259" key="9">
    <source>
        <dbReference type="PROSITE" id="PS50157"/>
    </source>
</evidence>
<dbReference type="GO" id="GO:0005634">
    <property type="term" value="C:nucleus"/>
    <property type="evidence" value="ECO:0007669"/>
    <property type="project" value="UniProtKB-SubCell"/>
</dbReference>
<evidence type="ECO:0000256" key="4">
    <source>
        <dbReference type="ARBA" id="ARBA00022771"/>
    </source>
</evidence>
<evidence type="ECO:0000256" key="2">
    <source>
        <dbReference type="ARBA" id="ARBA00022723"/>
    </source>
</evidence>
<evidence type="ECO:0000256" key="6">
    <source>
        <dbReference type="ARBA" id="ARBA00023242"/>
    </source>
</evidence>
<feature type="region of interest" description="Disordered" evidence="8">
    <location>
        <begin position="1"/>
        <end position="63"/>
    </location>
</feature>
<evidence type="ECO:0000313" key="11">
    <source>
        <dbReference type="Proteomes" id="UP000218231"/>
    </source>
</evidence>
<feature type="domain" description="C2H2-type" evidence="9">
    <location>
        <begin position="788"/>
        <end position="816"/>
    </location>
</feature>
<feature type="compositionally biased region" description="Pro residues" evidence="8">
    <location>
        <begin position="919"/>
        <end position="929"/>
    </location>
</feature>
<feature type="compositionally biased region" description="Low complexity" evidence="8">
    <location>
        <begin position="930"/>
        <end position="939"/>
    </location>
</feature>
<dbReference type="Gene3D" id="3.30.160.60">
    <property type="entry name" value="Classic Zinc Finger"/>
    <property type="match status" value="2"/>
</dbReference>
<dbReference type="GO" id="GO:0008270">
    <property type="term" value="F:zinc ion binding"/>
    <property type="evidence" value="ECO:0007669"/>
    <property type="project" value="UniProtKB-KW"/>
</dbReference>
<comment type="subcellular location">
    <subcellularLocation>
        <location evidence="1">Nucleus</location>
    </subcellularLocation>
</comment>
<dbReference type="Proteomes" id="UP000218231">
    <property type="component" value="Unassembled WGS sequence"/>
</dbReference>
<evidence type="ECO:0000256" key="7">
    <source>
        <dbReference type="PROSITE-ProRule" id="PRU00042"/>
    </source>
</evidence>
<dbReference type="PANTHER" id="PTHR24406">
    <property type="entry name" value="TRANSCRIPTIONAL REPRESSOR CTCFL-RELATED"/>
    <property type="match status" value="1"/>
</dbReference>
<comment type="caution">
    <text evidence="10">The sequence shown here is derived from an EMBL/GenBank/DDBJ whole genome shotgun (WGS) entry which is preliminary data.</text>
</comment>
<dbReference type="SMART" id="SM00355">
    <property type="entry name" value="ZnF_C2H2"/>
    <property type="match status" value="6"/>
</dbReference>
<organism evidence="10 11">
    <name type="scientific">Diploscapter pachys</name>
    <dbReference type="NCBI Taxonomy" id="2018661"/>
    <lineage>
        <taxon>Eukaryota</taxon>
        <taxon>Metazoa</taxon>
        <taxon>Ecdysozoa</taxon>
        <taxon>Nematoda</taxon>
        <taxon>Chromadorea</taxon>
        <taxon>Rhabditida</taxon>
        <taxon>Rhabditina</taxon>
        <taxon>Rhabditomorpha</taxon>
        <taxon>Rhabditoidea</taxon>
        <taxon>Rhabditidae</taxon>
        <taxon>Diploscapter</taxon>
    </lineage>
</organism>
<proteinExistence type="predicted"/>
<evidence type="ECO:0000256" key="1">
    <source>
        <dbReference type="ARBA" id="ARBA00004123"/>
    </source>
</evidence>
<evidence type="ECO:0000256" key="3">
    <source>
        <dbReference type="ARBA" id="ARBA00022737"/>
    </source>
</evidence>
<dbReference type="OrthoDB" id="8114442at2759"/>
<dbReference type="PROSITE" id="PS50157">
    <property type="entry name" value="ZINC_FINGER_C2H2_2"/>
    <property type="match status" value="1"/>
</dbReference>
<evidence type="ECO:0000313" key="10">
    <source>
        <dbReference type="EMBL" id="PAV85695.1"/>
    </source>
</evidence>
<keyword evidence="4 7" id="KW-0863">Zinc-finger</keyword>
<sequence length="1159" mass="131665">MDQLEQLFNDRESEQNPESESFENPTEWNNDQEATSSNHGMDEFGDDDNSNSREEEIDSKDNIQRIEENFEELQTLNGILKDLRNEGGQDPQNSKLMPGIAAPFEHRVAYQGNHTDGRISSMSVWNDTYYNKIDNLPLKVIFGFDAAPEALDNCPTIYPENLPAGYHIYSFLVKHTVSTSRDITSDGSTRWRGDGCKQSQATRLFDENLRMMDRRDPTGTPTYMLTRYYGPCPDSLPRCTFYRNIWRGFRVTGLYEDGSVDTKDPVGAIVVSYMTAHDFEVVKGKPHGNCSKAKKDSVFISTPRSHILHLTELAEKHRDMQTALAEANQKLMAERGMMMSKQQAYNAYFRIAQKLKTTGKLPKPYKPRQSPLEQRPADKAPEGEPGSSNPMMVSCSLCGFITPSIKTLEYHICRFHLNWTPWRCMTCLATLSTCEDLANHCKKEHDQDQPEMVFLYDKGKNEKLHRMLEESLVNRGKKMANIAKVTTPTTNAVEVWKEAASVLATEEQKQSALVEPLPPFPMIPAKRSVTLSVPVGKNGANSMRYMIHSDNITRLYRRAKNELSPRVRLANSQGYQKLPNDQTQTGNELSSFHKQDYIKPDPESSQHIQESIDAVAGSTPNARSSFVPLSKLCGQVKMEVEEEENPSEMDMRSRKRPLDDLEIKEESEEMPLYKQVKPEEIEPDVGEEEINLCESAEFAHSSNSDREPSFDPVAMEMDLRRRPMDDSEIKQEPDDPNSFSQIRHPIDDIINSVINDSRMFKPSQPKPGRALIPTIPDLREKEPEPILFNCPLCGNSYDTPACLEIHISREHVQYEPYVCNVCQARAPTSEEIESHSVTEHGTANPTVSYECNKAKSTYLRDLMTEAVIITGRRLNKKQLNTLCPSTIRPPRTNLVPIAPPQTSSFVPLNQLQDQKPTTSKPPAPDPVPVSAPVSNPASNSDDDQTVTVYCRICHRDLPCVNVQDIEALQDHVSIHMYAVYNVPRYKCKYCQFCAGKMKALQIHYLSHHPDSEFAYIDKIQASHFASFATFYFTFFLKSSLEFFFIIFKSWETFVVKKLSYYCFKMSEFISDCINSLNILKRSGIKYGPTTPVNLLFHKLKVVEQQPVKFTPKIVQPPSKIAQLPPKPVPRYADGTRVMFKSKPAPQNQDVKEVKPKTSS</sequence>
<dbReference type="EMBL" id="LIAE01006747">
    <property type="protein sequence ID" value="PAV85695.1"/>
    <property type="molecule type" value="Genomic_DNA"/>
</dbReference>
<reference evidence="10 11" key="1">
    <citation type="journal article" date="2017" name="Curr. Biol.">
        <title>Genome architecture and evolution of a unichromosomal asexual nematode.</title>
        <authorList>
            <person name="Fradin H."/>
            <person name="Zegar C."/>
            <person name="Gutwein M."/>
            <person name="Lucas J."/>
            <person name="Kovtun M."/>
            <person name="Corcoran D."/>
            <person name="Baugh L.R."/>
            <person name="Kiontke K."/>
            <person name="Gunsalus K."/>
            <person name="Fitch D.H."/>
            <person name="Piano F."/>
        </authorList>
    </citation>
    <scope>NUCLEOTIDE SEQUENCE [LARGE SCALE GENOMIC DNA]</scope>
    <source>
        <strain evidence="10">PF1309</strain>
    </source>
</reference>
<feature type="region of interest" description="Disordered" evidence="8">
    <location>
        <begin position="359"/>
        <end position="388"/>
    </location>
</feature>